<dbReference type="InterPro" id="IPR050495">
    <property type="entry name" value="ATG22/LtaA_families"/>
</dbReference>
<feature type="domain" description="Major facilitator superfamily (MFS) profile" evidence="7">
    <location>
        <begin position="1"/>
        <end position="416"/>
    </location>
</feature>
<dbReference type="RefSeq" id="WP_113659514.1">
    <property type="nucleotide sequence ID" value="NZ_KZ845669.1"/>
</dbReference>
<evidence type="ECO:0000313" key="8">
    <source>
        <dbReference type="EMBL" id="RAL23207.1"/>
    </source>
</evidence>
<dbReference type="CDD" id="cd17482">
    <property type="entry name" value="MFS_YxiO_like"/>
    <property type="match status" value="1"/>
</dbReference>
<evidence type="ECO:0000256" key="2">
    <source>
        <dbReference type="ARBA" id="ARBA00022448"/>
    </source>
</evidence>
<feature type="transmembrane region" description="Helical" evidence="6">
    <location>
        <begin position="361"/>
        <end position="380"/>
    </location>
</feature>
<reference evidence="8 9" key="2">
    <citation type="submission" date="2018-06" db="EMBL/GenBank/DDBJ databases">
        <authorList>
            <person name="Zhirakovskaya E."/>
        </authorList>
    </citation>
    <scope>NUCLEOTIDE SEQUENCE [LARGE SCALE GENOMIC DNA]</scope>
    <source>
        <strain evidence="8 9">FBKL4.011</strain>
    </source>
</reference>
<comment type="subcellular location">
    <subcellularLocation>
        <location evidence="1">Cell membrane</location>
        <topology evidence="1">Multi-pass membrane protein</topology>
    </subcellularLocation>
</comment>
<feature type="transmembrane region" description="Helical" evidence="6">
    <location>
        <begin position="80"/>
        <end position="97"/>
    </location>
</feature>
<feature type="transmembrane region" description="Helical" evidence="6">
    <location>
        <begin position="103"/>
        <end position="124"/>
    </location>
</feature>
<feature type="transmembrane region" description="Helical" evidence="6">
    <location>
        <begin position="327"/>
        <end position="349"/>
    </location>
</feature>
<feature type="transmembrane region" description="Helical" evidence="6">
    <location>
        <begin position="176"/>
        <end position="196"/>
    </location>
</feature>
<organism evidence="8 9">
    <name type="scientific">Thermoflavimicrobium daqui</name>
    <dbReference type="NCBI Taxonomy" id="2137476"/>
    <lineage>
        <taxon>Bacteria</taxon>
        <taxon>Bacillati</taxon>
        <taxon>Bacillota</taxon>
        <taxon>Bacilli</taxon>
        <taxon>Bacillales</taxon>
        <taxon>Thermoactinomycetaceae</taxon>
        <taxon>Thermoflavimicrobium</taxon>
    </lineage>
</organism>
<dbReference type="InterPro" id="IPR020846">
    <property type="entry name" value="MFS_dom"/>
</dbReference>
<feature type="transmembrane region" description="Helical" evidence="6">
    <location>
        <begin position="48"/>
        <end position="68"/>
    </location>
</feature>
<keyword evidence="3 6" id="KW-0812">Transmembrane</keyword>
<evidence type="ECO:0000256" key="1">
    <source>
        <dbReference type="ARBA" id="ARBA00004651"/>
    </source>
</evidence>
<feature type="transmembrane region" description="Helical" evidence="6">
    <location>
        <begin position="12"/>
        <end position="32"/>
    </location>
</feature>
<evidence type="ECO:0000256" key="6">
    <source>
        <dbReference type="SAM" id="Phobius"/>
    </source>
</evidence>
<dbReference type="PANTHER" id="PTHR23519">
    <property type="entry name" value="AUTOPHAGY-RELATED PROTEIN 22"/>
    <property type="match status" value="1"/>
</dbReference>
<dbReference type="GO" id="GO:0022857">
    <property type="term" value="F:transmembrane transporter activity"/>
    <property type="evidence" value="ECO:0007669"/>
    <property type="project" value="InterPro"/>
</dbReference>
<evidence type="ECO:0000256" key="3">
    <source>
        <dbReference type="ARBA" id="ARBA00022692"/>
    </source>
</evidence>
<comment type="caution">
    <text evidence="8">The sequence shown here is derived from an EMBL/GenBank/DDBJ whole genome shotgun (WGS) entry which is preliminary data.</text>
</comment>
<protein>
    <submittedName>
        <fullName evidence="8">MFS transporter</fullName>
    </submittedName>
</protein>
<dbReference type="Gene3D" id="1.20.1250.20">
    <property type="entry name" value="MFS general substrate transporter like domains"/>
    <property type="match status" value="2"/>
</dbReference>
<reference evidence="8 9" key="1">
    <citation type="submission" date="2018-06" db="EMBL/GenBank/DDBJ databases">
        <title>Thermoflavimicrobium daqus sp. nov., a thermophilic microbe isolated from Moutai-flavour Daqu.</title>
        <authorList>
            <person name="Wang X."/>
            <person name="Zhou H."/>
        </authorList>
    </citation>
    <scope>NUCLEOTIDE SEQUENCE [LARGE SCALE GENOMIC DNA]</scope>
    <source>
        <strain evidence="8 9">FBKL4.011</strain>
    </source>
</reference>
<keyword evidence="4 6" id="KW-1133">Transmembrane helix</keyword>
<dbReference type="PANTHER" id="PTHR23519:SF1">
    <property type="entry name" value="AUTOPHAGY-RELATED PROTEIN 22"/>
    <property type="match status" value="1"/>
</dbReference>
<keyword evidence="2" id="KW-0813">Transport</keyword>
<feature type="transmembrane region" description="Helical" evidence="6">
    <location>
        <begin position="303"/>
        <end position="321"/>
    </location>
</feature>
<dbReference type="InterPro" id="IPR024671">
    <property type="entry name" value="Atg22-like"/>
</dbReference>
<gene>
    <name evidence="8" type="ORF">DL897_12640</name>
</gene>
<keyword evidence="5 6" id="KW-0472">Membrane</keyword>
<evidence type="ECO:0000256" key="5">
    <source>
        <dbReference type="ARBA" id="ARBA00023136"/>
    </source>
</evidence>
<dbReference type="InterPro" id="IPR036259">
    <property type="entry name" value="MFS_trans_sf"/>
</dbReference>
<dbReference type="SUPFAM" id="SSF103473">
    <property type="entry name" value="MFS general substrate transporter"/>
    <property type="match status" value="1"/>
</dbReference>
<dbReference type="OrthoDB" id="9768783at2"/>
<accession>A0A364K2Z2</accession>
<dbReference type="PROSITE" id="PS50850">
    <property type="entry name" value="MFS"/>
    <property type="match status" value="1"/>
</dbReference>
<feature type="transmembrane region" description="Helical" evidence="6">
    <location>
        <begin position="273"/>
        <end position="291"/>
    </location>
</feature>
<dbReference type="GO" id="GO:0005886">
    <property type="term" value="C:plasma membrane"/>
    <property type="evidence" value="ECO:0007669"/>
    <property type="project" value="UniProtKB-SubCell"/>
</dbReference>
<dbReference type="Pfam" id="PF11700">
    <property type="entry name" value="ATG22"/>
    <property type="match status" value="1"/>
</dbReference>
<evidence type="ECO:0000259" key="7">
    <source>
        <dbReference type="PROSITE" id="PS50850"/>
    </source>
</evidence>
<feature type="transmembrane region" description="Helical" evidence="6">
    <location>
        <begin position="392"/>
        <end position="413"/>
    </location>
</feature>
<dbReference type="EMBL" id="QJKK01000007">
    <property type="protein sequence ID" value="RAL23207.1"/>
    <property type="molecule type" value="Genomic_DNA"/>
</dbReference>
<keyword evidence="9" id="KW-1185">Reference proteome</keyword>
<feature type="transmembrane region" description="Helical" evidence="6">
    <location>
        <begin position="238"/>
        <end position="261"/>
    </location>
</feature>
<evidence type="ECO:0000256" key="4">
    <source>
        <dbReference type="ARBA" id="ARBA00022989"/>
    </source>
</evidence>
<dbReference type="Proteomes" id="UP000251213">
    <property type="component" value="Unassembled WGS sequence"/>
</dbReference>
<evidence type="ECO:0000313" key="9">
    <source>
        <dbReference type="Proteomes" id="UP000251213"/>
    </source>
</evidence>
<dbReference type="AlphaFoldDB" id="A0A364K2Z2"/>
<proteinExistence type="predicted"/>
<feature type="transmembrane region" description="Helical" evidence="6">
    <location>
        <begin position="145"/>
        <end position="164"/>
    </location>
</feature>
<name>A0A364K2Z2_9BACL</name>
<sequence length="427" mass="47545">MDKKAVRAWYMYDWANSAFATTIMAAVMPIYFSKVASHGLSDTTATAYWGYTQSIALIFIVILSPILGAIADSTSSKKSFLRFFTYLGVAASILMFTIDQGEWFWACILITIGTLGFSGGNVFYDAFLTDLAPEKDRDMISSRGYAYGYIGGGILLAFNLIMILKPDLFHLTNTQASQFSFLSVGFWWFFFSIPLFRHVHETKKTKQTSTPLKTIPLTIQAFKKVGHTIRKIGEFPELVKFLIAFWFFNDGINTIIKMATIYGSEIHIGETHLITALLITQFVGFPCTLLFGRIAEKIGSKSTLIITLIIYLVIVTLGYFMKNEFHFYALAVLVALVQGGSQALSRSIFSQMVPKSYNAEFFGFFGLSGKFSSIFGPAVFGLVAQSFGSSRMGIISLAAFFIMGIIILLFVNIEKGKNEAIQHEHSL</sequence>